<dbReference type="Proteomes" id="UP000887566">
    <property type="component" value="Unplaced"/>
</dbReference>
<keyword evidence="5" id="KW-1185">Reference proteome</keyword>
<accession>A0A914XD71</accession>
<proteinExistence type="inferred from homology"/>
<keyword evidence="4" id="KW-0688">Ribosomal frameshifting</keyword>
<dbReference type="GO" id="GO:0005737">
    <property type="term" value="C:cytoplasm"/>
    <property type="evidence" value="ECO:0007669"/>
    <property type="project" value="TreeGrafter"/>
</dbReference>
<protein>
    <recommendedName>
        <fullName evidence="3">Ornithine decarboxylase antizyme</fullName>
    </recommendedName>
</protein>
<dbReference type="GO" id="GO:0005634">
    <property type="term" value="C:nucleus"/>
    <property type="evidence" value="ECO:0007669"/>
    <property type="project" value="TreeGrafter"/>
</dbReference>
<comment type="subunit">
    <text evidence="2">Interacts with ODC1 and thereby sterically blocks ODC homodimerization.</text>
</comment>
<dbReference type="Gene3D" id="3.40.630.60">
    <property type="match status" value="1"/>
</dbReference>
<dbReference type="Pfam" id="PF02100">
    <property type="entry name" value="ODC_AZ"/>
    <property type="match status" value="1"/>
</dbReference>
<dbReference type="InterPro" id="IPR016181">
    <property type="entry name" value="Acyl_CoA_acyltransferase"/>
</dbReference>
<dbReference type="InterPro" id="IPR002993">
    <property type="entry name" value="ODC_AZ"/>
</dbReference>
<evidence type="ECO:0000256" key="2">
    <source>
        <dbReference type="ARBA" id="ARBA00011836"/>
    </source>
</evidence>
<dbReference type="AlphaFoldDB" id="A0A914XD71"/>
<dbReference type="InterPro" id="IPR038581">
    <property type="entry name" value="ODC_AZ_sf"/>
</dbReference>
<dbReference type="WBParaSite" id="PSAMB.scaffold750size42006.g8554.t1">
    <property type="protein sequence ID" value="PSAMB.scaffold750size42006.g8554.t1"/>
    <property type="gene ID" value="PSAMB.scaffold750size42006.g8554"/>
</dbReference>
<dbReference type="GO" id="GO:0045732">
    <property type="term" value="P:positive regulation of protein catabolic process"/>
    <property type="evidence" value="ECO:0007669"/>
    <property type="project" value="TreeGrafter"/>
</dbReference>
<evidence type="ECO:0000256" key="3">
    <source>
        <dbReference type="ARBA" id="ARBA00017712"/>
    </source>
</evidence>
<dbReference type="GO" id="GO:0008073">
    <property type="term" value="F:ornithine decarboxylase inhibitor activity"/>
    <property type="evidence" value="ECO:0007669"/>
    <property type="project" value="InterPro"/>
</dbReference>
<organism evidence="5 6">
    <name type="scientific">Plectus sambesii</name>
    <dbReference type="NCBI Taxonomy" id="2011161"/>
    <lineage>
        <taxon>Eukaryota</taxon>
        <taxon>Metazoa</taxon>
        <taxon>Ecdysozoa</taxon>
        <taxon>Nematoda</taxon>
        <taxon>Chromadorea</taxon>
        <taxon>Plectida</taxon>
        <taxon>Plectina</taxon>
        <taxon>Plectoidea</taxon>
        <taxon>Plectidae</taxon>
        <taxon>Plectus</taxon>
    </lineage>
</organism>
<dbReference type="SUPFAM" id="SSF55729">
    <property type="entry name" value="Acyl-CoA N-acyltransferases (Nat)"/>
    <property type="match status" value="1"/>
</dbReference>
<evidence type="ECO:0000256" key="4">
    <source>
        <dbReference type="ARBA" id="ARBA00022758"/>
    </source>
</evidence>
<dbReference type="GO" id="GO:0075523">
    <property type="term" value="P:viral translational frameshifting"/>
    <property type="evidence" value="ECO:0007669"/>
    <property type="project" value="UniProtKB-KW"/>
</dbReference>
<name>A0A914XD71_9BILA</name>
<evidence type="ECO:0000313" key="5">
    <source>
        <dbReference type="Proteomes" id="UP000887566"/>
    </source>
</evidence>
<evidence type="ECO:0000313" key="6">
    <source>
        <dbReference type="WBParaSite" id="PSAMB.scaffold750size42006.g8554.t1"/>
    </source>
</evidence>
<comment type="similarity">
    <text evidence="1">Belongs to the ODC antizyme family.</text>
</comment>
<dbReference type="PANTHER" id="PTHR10279">
    <property type="entry name" value="ORNITHINE DECARBOXYLASE ANTIZYME"/>
    <property type="match status" value="1"/>
</dbReference>
<sequence>MVISAPRRTSTAVSVWTAASGGVPDVSRAADDVTKECTEGSGMGFKTEPTVLCESSNDRARVQERGGDDAASKVAFVAELVKGVDVSWSGQLLDNGDTLVLHVPNGALPDGSKEIFVRILEYAEEELGCERVLVWFDKNTCDRALIIRTFMYFGFSLLAPDMIPPPIDSVNSITMVYKID</sequence>
<evidence type="ECO:0000256" key="1">
    <source>
        <dbReference type="ARBA" id="ARBA00008796"/>
    </source>
</evidence>
<reference evidence="6" key="1">
    <citation type="submission" date="2022-11" db="UniProtKB">
        <authorList>
            <consortium name="WormBaseParasite"/>
        </authorList>
    </citation>
    <scope>IDENTIFICATION</scope>
</reference>
<dbReference type="PANTHER" id="PTHR10279:SF10">
    <property type="entry name" value="ORNITHINE DECARBOXYLASE ANTIZYME"/>
    <property type="match status" value="1"/>
</dbReference>